<feature type="region of interest" description="Disordered" evidence="1">
    <location>
        <begin position="290"/>
        <end position="311"/>
    </location>
</feature>
<evidence type="ECO:0000313" key="3">
    <source>
        <dbReference type="EMBL" id="HJB12810.1"/>
    </source>
</evidence>
<evidence type="ECO:0000256" key="1">
    <source>
        <dbReference type="SAM" id="MobiDB-lite"/>
    </source>
</evidence>
<dbReference type="AlphaFoldDB" id="A0A9D2LHV3"/>
<feature type="domain" description="Bro-N" evidence="2">
    <location>
        <begin position="17"/>
        <end position="120"/>
    </location>
</feature>
<name>A0A9D2LHV3_9FIRM</name>
<protein>
    <submittedName>
        <fullName evidence="3">Bro-N domain-containing protein</fullName>
    </submittedName>
</protein>
<organism evidence="3 4">
    <name type="scientific">Candidatus Oscillibacter excrementigallinarum</name>
    <dbReference type="NCBI Taxonomy" id="2838716"/>
    <lineage>
        <taxon>Bacteria</taxon>
        <taxon>Bacillati</taxon>
        <taxon>Bacillota</taxon>
        <taxon>Clostridia</taxon>
        <taxon>Eubacteriales</taxon>
        <taxon>Oscillospiraceae</taxon>
        <taxon>Oscillibacter</taxon>
    </lineage>
</organism>
<sequence length="311" mass="35739">MDEKKQNDQIQLFENQKIRTAWDAEQEEWYFSVVDVVGALTDQSTPRGASTYWAVLKKRLKEEGADQLLTNCKQLKMTAADGRKRLTDVADTEQLLRIIQSIPSPKAEPFKLWLAQVGRERIEETIDPEQAIDRALETYLKKGYSEEWVHQRLLAIRIRNELTDEWQKRGVERGREYAILTDEISRAWSGMTTRQYKRLKGLKKENLRDNMSDLELVLNMLAEASTTSISRSEQPEGLEENRKVARRGGRIAGNARRELEQETGRPVVTAENAQTLQQLVTGVVEDAAELAEGTEELQHKDNKISDKDRDN</sequence>
<reference evidence="3" key="2">
    <citation type="submission" date="2021-04" db="EMBL/GenBank/DDBJ databases">
        <authorList>
            <person name="Gilroy R."/>
        </authorList>
    </citation>
    <scope>NUCLEOTIDE SEQUENCE</scope>
    <source>
        <strain evidence="3">ChiBcec18-1249</strain>
    </source>
</reference>
<gene>
    <name evidence="3" type="ORF">H9787_03780</name>
</gene>
<feature type="compositionally biased region" description="Basic and acidic residues" evidence="1">
    <location>
        <begin position="296"/>
        <end position="311"/>
    </location>
</feature>
<dbReference type="InterPro" id="IPR003497">
    <property type="entry name" value="BRO_N_domain"/>
</dbReference>
<accession>A0A9D2LHV3</accession>
<proteinExistence type="predicted"/>
<dbReference type="Pfam" id="PF02498">
    <property type="entry name" value="Bro-N"/>
    <property type="match status" value="1"/>
</dbReference>
<dbReference type="EMBL" id="DWZJ01000029">
    <property type="protein sequence ID" value="HJB12810.1"/>
    <property type="molecule type" value="Genomic_DNA"/>
</dbReference>
<dbReference type="SMART" id="SM01040">
    <property type="entry name" value="Bro-N"/>
    <property type="match status" value="1"/>
</dbReference>
<evidence type="ECO:0000313" key="4">
    <source>
        <dbReference type="Proteomes" id="UP000823824"/>
    </source>
</evidence>
<dbReference type="Proteomes" id="UP000823824">
    <property type="component" value="Unassembled WGS sequence"/>
</dbReference>
<comment type="caution">
    <text evidence="3">The sequence shown here is derived from an EMBL/GenBank/DDBJ whole genome shotgun (WGS) entry which is preliminary data.</text>
</comment>
<evidence type="ECO:0000259" key="2">
    <source>
        <dbReference type="SMART" id="SM01040"/>
    </source>
</evidence>
<reference evidence="3" key="1">
    <citation type="journal article" date="2021" name="PeerJ">
        <title>Extensive microbial diversity within the chicken gut microbiome revealed by metagenomics and culture.</title>
        <authorList>
            <person name="Gilroy R."/>
            <person name="Ravi A."/>
            <person name="Getino M."/>
            <person name="Pursley I."/>
            <person name="Horton D.L."/>
            <person name="Alikhan N.F."/>
            <person name="Baker D."/>
            <person name="Gharbi K."/>
            <person name="Hall N."/>
            <person name="Watson M."/>
            <person name="Adriaenssens E.M."/>
            <person name="Foster-Nyarko E."/>
            <person name="Jarju S."/>
            <person name="Secka A."/>
            <person name="Antonio M."/>
            <person name="Oren A."/>
            <person name="Chaudhuri R.R."/>
            <person name="La Ragione R."/>
            <person name="Hildebrand F."/>
            <person name="Pallen M.J."/>
        </authorList>
    </citation>
    <scope>NUCLEOTIDE SEQUENCE</scope>
    <source>
        <strain evidence="3">ChiBcec18-1249</strain>
    </source>
</reference>